<evidence type="ECO:0000256" key="5">
    <source>
        <dbReference type="ARBA" id="ARBA00022989"/>
    </source>
</evidence>
<accession>A0AAN9FY39</accession>
<keyword evidence="5" id="KW-1133">Transmembrane helix</keyword>
<keyword evidence="6 9" id="KW-0333">Golgi apparatus</keyword>
<dbReference type="GO" id="GO:0008146">
    <property type="term" value="F:sulfotransferase activity"/>
    <property type="evidence" value="ECO:0007669"/>
    <property type="project" value="InterPro"/>
</dbReference>
<dbReference type="EC" id="2.8.2.-" evidence="9"/>
<name>A0AAN9FY39_9CAEN</name>
<dbReference type="EMBL" id="JBAMIC010004070">
    <property type="protein sequence ID" value="KAK7088652.1"/>
    <property type="molecule type" value="Genomic_DNA"/>
</dbReference>
<evidence type="ECO:0000256" key="2">
    <source>
        <dbReference type="ARBA" id="ARBA00006339"/>
    </source>
</evidence>
<dbReference type="InterPro" id="IPR005331">
    <property type="entry name" value="Sulfotransferase"/>
</dbReference>
<keyword evidence="9" id="KW-0735">Signal-anchor</keyword>
<evidence type="ECO:0000256" key="6">
    <source>
        <dbReference type="ARBA" id="ARBA00023034"/>
    </source>
</evidence>
<dbReference type="PANTHER" id="PTHR12137">
    <property type="entry name" value="CARBOHYDRATE SULFOTRANSFERASE"/>
    <property type="match status" value="1"/>
</dbReference>
<protein>
    <recommendedName>
        <fullName evidence="9">Carbohydrate sulfotransferase</fullName>
        <ecNumber evidence="9">2.8.2.-</ecNumber>
    </recommendedName>
</protein>
<sequence length="307" mass="35908">MAVPFLQQRSLLASDVRGLTSERPQINVALAEKRVADFLQKAAKVMFTREPYSKLLSGYVDKLFAPNPYFWKTVGRFIIKEFRHNPTSVSLTCGHDVTFPEFIKYVIRNERSNDLHRDTHFVPSYDQCKPCDYHYDVIGKMETFSKDASLVVAQLGFNISQSTLKEWSRESEFDAIEDSITSPYRWRKDVTKCMTWELANKRIWRKLQIRGILDRNEPLPINYKQSSSSSAEFIQLVKSSWERFRTNGTKQRQKAEALSSAYSLVPKSNLELLREYFLLDFDLFDYDSRPAKIFEAKNTWDVFNITQ</sequence>
<evidence type="ECO:0000256" key="1">
    <source>
        <dbReference type="ARBA" id="ARBA00004323"/>
    </source>
</evidence>
<evidence type="ECO:0000313" key="11">
    <source>
        <dbReference type="Proteomes" id="UP001374579"/>
    </source>
</evidence>
<keyword evidence="3 9" id="KW-0808">Transferase</keyword>
<comment type="caution">
    <text evidence="10">The sequence shown here is derived from an EMBL/GenBank/DDBJ whole genome shotgun (WGS) entry which is preliminary data.</text>
</comment>
<proteinExistence type="inferred from homology"/>
<dbReference type="GO" id="GO:0016051">
    <property type="term" value="P:carbohydrate biosynthetic process"/>
    <property type="evidence" value="ECO:0007669"/>
    <property type="project" value="InterPro"/>
</dbReference>
<dbReference type="AlphaFoldDB" id="A0AAN9FY39"/>
<comment type="subcellular location">
    <subcellularLocation>
        <location evidence="1 9">Golgi apparatus membrane</location>
        <topology evidence="1 9">Single-pass type II membrane protein</topology>
    </subcellularLocation>
</comment>
<evidence type="ECO:0000256" key="4">
    <source>
        <dbReference type="ARBA" id="ARBA00022692"/>
    </source>
</evidence>
<comment type="similarity">
    <text evidence="2 9">Belongs to the sulfotransferase 2 family.</text>
</comment>
<keyword evidence="7" id="KW-0472">Membrane</keyword>
<organism evidence="10 11">
    <name type="scientific">Littorina saxatilis</name>
    <dbReference type="NCBI Taxonomy" id="31220"/>
    <lineage>
        <taxon>Eukaryota</taxon>
        <taxon>Metazoa</taxon>
        <taxon>Spiralia</taxon>
        <taxon>Lophotrochozoa</taxon>
        <taxon>Mollusca</taxon>
        <taxon>Gastropoda</taxon>
        <taxon>Caenogastropoda</taxon>
        <taxon>Littorinimorpha</taxon>
        <taxon>Littorinoidea</taxon>
        <taxon>Littorinidae</taxon>
        <taxon>Littorina</taxon>
    </lineage>
</organism>
<dbReference type="Pfam" id="PF03567">
    <property type="entry name" value="Sulfotransfer_2"/>
    <property type="match status" value="1"/>
</dbReference>
<evidence type="ECO:0000256" key="9">
    <source>
        <dbReference type="RuleBase" id="RU364020"/>
    </source>
</evidence>
<evidence type="ECO:0000313" key="10">
    <source>
        <dbReference type="EMBL" id="KAK7088652.1"/>
    </source>
</evidence>
<keyword evidence="4" id="KW-0812">Transmembrane</keyword>
<evidence type="ECO:0000256" key="7">
    <source>
        <dbReference type="ARBA" id="ARBA00023136"/>
    </source>
</evidence>
<evidence type="ECO:0000256" key="3">
    <source>
        <dbReference type="ARBA" id="ARBA00022679"/>
    </source>
</evidence>
<dbReference type="PANTHER" id="PTHR12137:SF54">
    <property type="entry name" value="CARBOHYDRATE SULFOTRANSFERASE"/>
    <property type="match status" value="1"/>
</dbReference>
<dbReference type="InterPro" id="IPR018011">
    <property type="entry name" value="Carb_sulfotrans_8-10"/>
</dbReference>
<gene>
    <name evidence="10" type="ORF">V1264_022551</name>
</gene>
<keyword evidence="8 9" id="KW-0325">Glycoprotein</keyword>
<dbReference type="GO" id="GO:0000139">
    <property type="term" value="C:Golgi membrane"/>
    <property type="evidence" value="ECO:0007669"/>
    <property type="project" value="UniProtKB-SubCell"/>
</dbReference>
<keyword evidence="9" id="KW-0119">Carbohydrate metabolism</keyword>
<reference evidence="10 11" key="1">
    <citation type="submission" date="2024-02" db="EMBL/GenBank/DDBJ databases">
        <title>Chromosome-scale genome assembly of the rough periwinkle Littorina saxatilis.</title>
        <authorList>
            <person name="De Jode A."/>
            <person name="Faria R."/>
            <person name="Formenti G."/>
            <person name="Sims Y."/>
            <person name="Smith T.P."/>
            <person name="Tracey A."/>
            <person name="Wood J.M.D."/>
            <person name="Zagrodzka Z.B."/>
            <person name="Johannesson K."/>
            <person name="Butlin R.K."/>
            <person name="Leder E.H."/>
        </authorList>
    </citation>
    <scope>NUCLEOTIDE SEQUENCE [LARGE SCALE GENOMIC DNA]</scope>
    <source>
        <strain evidence="10">Snail1</strain>
        <tissue evidence="10">Muscle</tissue>
    </source>
</reference>
<dbReference type="Proteomes" id="UP001374579">
    <property type="component" value="Unassembled WGS sequence"/>
</dbReference>
<evidence type="ECO:0000256" key="8">
    <source>
        <dbReference type="ARBA" id="ARBA00023180"/>
    </source>
</evidence>
<keyword evidence="11" id="KW-1185">Reference proteome</keyword>